<evidence type="ECO:0000259" key="2">
    <source>
        <dbReference type="Pfam" id="PF17966"/>
    </source>
</evidence>
<dbReference type="InterPro" id="IPR041558">
    <property type="entry name" value="MucBP_2"/>
</dbReference>
<sequence>MPDKTQQVVTQEAIATRFGVHDEVLGSDIWQEWSKGVIPEYIPAPIAGYDASAIPAEQVDDNASDRNKKISYTPQPAKILVKFIDQTGAELTSEELTGVTGEEFNYDPTPQIKSFEDEGYVLDENSFPADHHFTAGEQTYTITLKKLVAVTPHGNSEAESTIEQIKSNDDDKTGNKKEIFAAFKGYFK</sequence>
<dbReference type="AlphaFoldDB" id="A0AAW6JDY6"/>
<comment type="caution">
    <text evidence="3">The sequence shown here is derived from an EMBL/GenBank/DDBJ whole genome shotgun (WGS) entry which is preliminary data.</text>
</comment>
<evidence type="ECO:0000313" key="4">
    <source>
        <dbReference type="Proteomes" id="UP001217945"/>
    </source>
</evidence>
<dbReference type="Pfam" id="PF17966">
    <property type="entry name" value="Muc_B2"/>
    <property type="match status" value="1"/>
</dbReference>
<feature type="domain" description="Mub B2-like" evidence="2">
    <location>
        <begin position="4"/>
        <end position="75"/>
    </location>
</feature>
<dbReference type="EMBL" id="JAQTKT010000001">
    <property type="protein sequence ID" value="MDD1382834.1"/>
    <property type="molecule type" value="Genomic_DNA"/>
</dbReference>
<name>A0AAW6JDY6_LIMRT</name>
<feature type="domain" description="Mucin binding" evidence="1">
    <location>
        <begin position="78"/>
        <end position="145"/>
    </location>
</feature>
<dbReference type="Gene3D" id="3.10.20.470">
    <property type="match status" value="1"/>
</dbReference>
<dbReference type="InterPro" id="IPR041495">
    <property type="entry name" value="Mub_B2"/>
</dbReference>
<reference evidence="3" key="1">
    <citation type="submission" date="2023-02" db="EMBL/GenBank/DDBJ databases">
        <title>Complete genome sequence of Limosilactobacillus reuteri SRCM217616 isolated from Bos taurus feces.</title>
        <authorList>
            <person name="Yang H.-G."/>
            <person name="Kim J.-W."/>
            <person name="Ha G.-S."/>
            <person name="Yang H.-J."/>
            <person name="Jeong D.-Y."/>
        </authorList>
    </citation>
    <scope>NUCLEOTIDE SEQUENCE</scope>
    <source>
        <strain evidence="3">SRCM217616</strain>
    </source>
</reference>
<dbReference type="Proteomes" id="UP001217945">
    <property type="component" value="Unassembled WGS sequence"/>
</dbReference>
<dbReference type="Pfam" id="PF17965">
    <property type="entry name" value="MucBP_2"/>
    <property type="match status" value="1"/>
</dbReference>
<organism evidence="3 4">
    <name type="scientific">Limosilactobacillus reuteri</name>
    <name type="common">Lactobacillus reuteri</name>
    <dbReference type="NCBI Taxonomy" id="1598"/>
    <lineage>
        <taxon>Bacteria</taxon>
        <taxon>Bacillati</taxon>
        <taxon>Bacillota</taxon>
        <taxon>Bacilli</taxon>
        <taxon>Lactobacillales</taxon>
        <taxon>Lactobacillaceae</taxon>
        <taxon>Limosilactobacillus</taxon>
    </lineage>
</organism>
<accession>A0AAW6JDY6</accession>
<dbReference type="Gene3D" id="2.60.40.4300">
    <property type="match status" value="1"/>
</dbReference>
<protein>
    <submittedName>
        <fullName evidence="3">MucBP domain-containing protein</fullName>
    </submittedName>
</protein>
<gene>
    <name evidence="3" type="ORF">PSQ53_07815</name>
</gene>
<proteinExistence type="predicted"/>
<dbReference type="RefSeq" id="WP_231125093.1">
    <property type="nucleotide sequence ID" value="NZ_CP047416.1"/>
</dbReference>
<evidence type="ECO:0000259" key="1">
    <source>
        <dbReference type="Pfam" id="PF17965"/>
    </source>
</evidence>
<evidence type="ECO:0000313" key="3">
    <source>
        <dbReference type="EMBL" id="MDD1382834.1"/>
    </source>
</evidence>